<dbReference type="InterPro" id="IPR035093">
    <property type="entry name" value="RelE/ParE_toxin_dom_sf"/>
</dbReference>
<dbReference type="EMBL" id="LGSZ01000028">
    <property type="protein sequence ID" value="KPH81772.1"/>
    <property type="molecule type" value="Genomic_DNA"/>
</dbReference>
<keyword evidence="2" id="KW-1277">Toxin-antitoxin system</keyword>
<dbReference type="InterPro" id="IPR007712">
    <property type="entry name" value="RelE/ParE_toxin"/>
</dbReference>
<protein>
    <recommendedName>
        <fullName evidence="5">Plasmid stabilization protein</fullName>
    </recommendedName>
</protein>
<dbReference type="PANTHER" id="PTHR33755:SF6">
    <property type="entry name" value="PLASMID STABILIZATION SYSTEM PROTEIN"/>
    <property type="match status" value="1"/>
</dbReference>
<dbReference type="OrthoDB" id="9814952at2"/>
<comment type="caution">
    <text evidence="3">The sequence shown here is derived from an EMBL/GenBank/DDBJ whole genome shotgun (WGS) entry which is preliminary data.</text>
</comment>
<dbReference type="Gene3D" id="3.30.2310.20">
    <property type="entry name" value="RelE-like"/>
    <property type="match status" value="1"/>
</dbReference>
<reference evidence="3 4" key="1">
    <citation type="submission" date="2015-07" db="EMBL/GenBank/DDBJ databases">
        <title>Whole genome sequencing of Bosea vaviloviae isolated from cave pool.</title>
        <authorList>
            <person name="Tan N.E.H."/>
            <person name="Lee Y.P."/>
            <person name="Gan H.M."/>
            <person name="Barton H."/>
            <person name="Savka M.A."/>
        </authorList>
    </citation>
    <scope>NUCLEOTIDE SEQUENCE [LARGE SCALE GENOMIC DNA]</scope>
    <source>
        <strain evidence="3 4">SD260</strain>
    </source>
</reference>
<evidence type="ECO:0000256" key="1">
    <source>
        <dbReference type="ARBA" id="ARBA00006226"/>
    </source>
</evidence>
<dbReference type="PANTHER" id="PTHR33755">
    <property type="entry name" value="TOXIN PARE1-RELATED"/>
    <property type="match status" value="1"/>
</dbReference>
<evidence type="ECO:0000256" key="2">
    <source>
        <dbReference type="ARBA" id="ARBA00022649"/>
    </source>
</evidence>
<evidence type="ECO:0000313" key="4">
    <source>
        <dbReference type="Proteomes" id="UP000037822"/>
    </source>
</evidence>
<dbReference type="PATRIC" id="fig|1526658.3.peg.2262"/>
<evidence type="ECO:0008006" key="5">
    <source>
        <dbReference type="Google" id="ProtNLM"/>
    </source>
</evidence>
<dbReference type="AlphaFoldDB" id="A0A0N0MC61"/>
<proteinExistence type="inferred from homology"/>
<dbReference type="Pfam" id="PF05016">
    <property type="entry name" value="ParE_toxin"/>
    <property type="match status" value="1"/>
</dbReference>
<gene>
    <name evidence="3" type="ORF">AE618_07920</name>
</gene>
<keyword evidence="4" id="KW-1185">Reference proteome</keyword>
<comment type="similarity">
    <text evidence="1">Belongs to the RelE toxin family.</text>
</comment>
<evidence type="ECO:0000313" key="3">
    <source>
        <dbReference type="EMBL" id="KPH81772.1"/>
    </source>
</evidence>
<accession>A0A0N0MC61</accession>
<dbReference type="InterPro" id="IPR051803">
    <property type="entry name" value="TA_system_RelE-like_toxin"/>
</dbReference>
<name>A0A0N0MC61_9HYPH</name>
<organism evidence="3 4">
    <name type="scientific">Bosea vaviloviae</name>
    <dbReference type="NCBI Taxonomy" id="1526658"/>
    <lineage>
        <taxon>Bacteria</taxon>
        <taxon>Pseudomonadati</taxon>
        <taxon>Pseudomonadota</taxon>
        <taxon>Alphaproteobacteria</taxon>
        <taxon>Hyphomicrobiales</taxon>
        <taxon>Boseaceae</taxon>
        <taxon>Bosea</taxon>
    </lineage>
</organism>
<dbReference type="Proteomes" id="UP000037822">
    <property type="component" value="Unassembled WGS sequence"/>
</dbReference>
<sequence>MPHELVYSATALSDLEAILNHVALDSPKQARRWVAAIERRCALLCEFPELGVERPDVSPGLRIFPYRRAVIAYRIQMTRVRIVRVFYGGEDYSALMEV</sequence>